<dbReference type="EMBL" id="LNIX01000069">
    <property type="protein sequence ID" value="OXA36900.1"/>
    <property type="molecule type" value="Genomic_DNA"/>
</dbReference>
<dbReference type="InterPro" id="IPR011009">
    <property type="entry name" value="Kinase-like_dom_sf"/>
</dbReference>
<reference evidence="2 3" key="1">
    <citation type="submission" date="2015-12" db="EMBL/GenBank/DDBJ databases">
        <title>The genome of Folsomia candida.</title>
        <authorList>
            <person name="Faddeeva A."/>
            <person name="Derks M.F."/>
            <person name="Anvar Y."/>
            <person name="Smit S."/>
            <person name="Van Straalen N."/>
            <person name="Roelofs D."/>
        </authorList>
    </citation>
    <scope>NUCLEOTIDE SEQUENCE [LARGE SCALE GENOMIC DNA]</scope>
    <source>
        <strain evidence="2 3">VU population</strain>
        <tissue evidence="2">Whole body</tissue>
    </source>
</reference>
<keyword evidence="2" id="KW-0418">Kinase</keyword>
<proteinExistence type="predicted"/>
<protein>
    <submittedName>
        <fullName evidence="2">Putative serine/threonine-protein kinase tsuA</fullName>
    </submittedName>
</protein>
<dbReference type="Gene3D" id="1.10.510.10">
    <property type="entry name" value="Transferase(Phosphotransferase) domain 1"/>
    <property type="match status" value="1"/>
</dbReference>
<name>A0A226CVW2_FOLCA</name>
<dbReference type="InterPro" id="IPR000719">
    <property type="entry name" value="Prot_kinase_dom"/>
</dbReference>
<keyword evidence="2" id="KW-0808">Transferase</keyword>
<feature type="domain" description="Protein kinase" evidence="1">
    <location>
        <begin position="1"/>
        <end position="102"/>
    </location>
</feature>
<keyword evidence="3" id="KW-1185">Reference proteome</keyword>
<dbReference type="GO" id="GO:0004672">
    <property type="term" value="F:protein kinase activity"/>
    <property type="evidence" value="ECO:0007669"/>
    <property type="project" value="InterPro"/>
</dbReference>
<dbReference type="PROSITE" id="PS50011">
    <property type="entry name" value="PROTEIN_KINASE_DOM"/>
    <property type="match status" value="1"/>
</dbReference>
<sequence length="102" mass="11565">MSSLTVGLSRRLVGISEQQWFYGDQNADEPLTHDVVNLDSAIAMLLTNQTGTLSYMAPEIDKEDKKGIYDFRADVYSAGLIIWETLQPIQNNRPIMFQELVQ</sequence>
<dbReference type="AlphaFoldDB" id="A0A226CVW2"/>
<comment type="caution">
    <text evidence="2">The sequence shown here is derived from an EMBL/GenBank/DDBJ whole genome shotgun (WGS) entry which is preliminary data.</text>
</comment>
<organism evidence="2 3">
    <name type="scientific">Folsomia candida</name>
    <name type="common">Springtail</name>
    <dbReference type="NCBI Taxonomy" id="158441"/>
    <lineage>
        <taxon>Eukaryota</taxon>
        <taxon>Metazoa</taxon>
        <taxon>Ecdysozoa</taxon>
        <taxon>Arthropoda</taxon>
        <taxon>Hexapoda</taxon>
        <taxon>Collembola</taxon>
        <taxon>Entomobryomorpha</taxon>
        <taxon>Isotomoidea</taxon>
        <taxon>Isotomidae</taxon>
        <taxon>Proisotominae</taxon>
        <taxon>Folsomia</taxon>
    </lineage>
</organism>
<dbReference type="Proteomes" id="UP000198287">
    <property type="component" value="Unassembled WGS sequence"/>
</dbReference>
<evidence type="ECO:0000313" key="3">
    <source>
        <dbReference type="Proteomes" id="UP000198287"/>
    </source>
</evidence>
<dbReference type="GO" id="GO:0005524">
    <property type="term" value="F:ATP binding"/>
    <property type="evidence" value="ECO:0007669"/>
    <property type="project" value="InterPro"/>
</dbReference>
<gene>
    <name evidence="2" type="ORF">Fcan01_28330</name>
</gene>
<evidence type="ECO:0000313" key="2">
    <source>
        <dbReference type="EMBL" id="OXA36900.1"/>
    </source>
</evidence>
<dbReference type="SUPFAM" id="SSF56112">
    <property type="entry name" value="Protein kinase-like (PK-like)"/>
    <property type="match status" value="1"/>
</dbReference>
<accession>A0A226CVW2</accession>
<evidence type="ECO:0000259" key="1">
    <source>
        <dbReference type="PROSITE" id="PS50011"/>
    </source>
</evidence>